<accession>C5ZYS1</accession>
<dbReference type="HOGENOM" id="CLU_2916194_0_0_7"/>
<name>C5ZYS1_9HELI</name>
<dbReference type="Proteomes" id="UP000007032">
    <property type="component" value="Chromosome"/>
</dbReference>
<evidence type="ECO:0000313" key="1">
    <source>
        <dbReference type="EMBL" id="EES89179.1"/>
    </source>
</evidence>
<gene>
    <name evidence="1" type="ORF">HCAN_0462</name>
</gene>
<protein>
    <submittedName>
        <fullName evidence="1">Uncharacterized protein</fullName>
    </submittedName>
</protein>
<organism evidence="1 2">
    <name type="scientific">Helicobacter canadensis MIT 98-5491</name>
    <dbReference type="NCBI Taxonomy" id="537970"/>
    <lineage>
        <taxon>Bacteria</taxon>
        <taxon>Pseudomonadati</taxon>
        <taxon>Campylobacterota</taxon>
        <taxon>Epsilonproteobacteria</taxon>
        <taxon>Campylobacterales</taxon>
        <taxon>Helicobacteraceae</taxon>
        <taxon>Helicobacter</taxon>
    </lineage>
</organism>
<dbReference type="STRING" id="537970.HCAN_0462"/>
<reference evidence="1 2" key="1">
    <citation type="journal article" date="2009" name="J. Bacteriol.">
        <title>Genome sequence of the emerging pathogen Helicobacter canadensis.</title>
        <authorList>
            <person name="Loman N.J."/>
            <person name="Snyder L.A."/>
            <person name="Linton J.D."/>
            <person name="Langdon R."/>
            <person name="Lawson A.J."/>
            <person name="Weinstock G.M."/>
            <person name="Wren B.W."/>
            <person name="Pallen M.J."/>
        </authorList>
    </citation>
    <scope>NUCLEOTIDE SEQUENCE [LARGE SCALE GENOMIC DNA]</scope>
    <source>
        <strain evidence="1 2">MIT 98-5491</strain>
    </source>
</reference>
<dbReference type="OrthoDB" id="5327280at2"/>
<proteinExistence type="predicted"/>
<dbReference type="RefSeq" id="WP_006655153.1">
    <property type="nucleotide sequence ID" value="NZ_CM000776.2"/>
</dbReference>
<dbReference type="AlphaFoldDB" id="C5ZYS1"/>
<dbReference type="EMBL" id="CM000776">
    <property type="protein sequence ID" value="EES89179.1"/>
    <property type="molecule type" value="Genomic_DNA"/>
</dbReference>
<evidence type="ECO:0000313" key="2">
    <source>
        <dbReference type="Proteomes" id="UP000007032"/>
    </source>
</evidence>
<keyword evidence="2" id="KW-1185">Reference proteome</keyword>
<sequence length="61" mass="6971">MIFCQTQMELLSNPNEICVRELKEKSRIIVSISELCGSGKSTLEKCIRKQGFDNFKPHQIA</sequence>